<keyword evidence="4" id="KW-1185">Reference proteome</keyword>
<feature type="compositionally biased region" description="Acidic residues" evidence="1">
    <location>
        <begin position="120"/>
        <end position="143"/>
    </location>
</feature>
<feature type="compositionally biased region" description="Polar residues" evidence="1">
    <location>
        <begin position="64"/>
        <end position="74"/>
    </location>
</feature>
<feature type="compositionally biased region" description="Polar residues" evidence="1">
    <location>
        <begin position="168"/>
        <end position="179"/>
    </location>
</feature>
<keyword evidence="2" id="KW-0732">Signal</keyword>
<dbReference type="Proteomes" id="UP000007350">
    <property type="component" value="Unassembled WGS sequence"/>
</dbReference>
<evidence type="ECO:0000256" key="1">
    <source>
        <dbReference type="SAM" id="MobiDB-lite"/>
    </source>
</evidence>
<protein>
    <submittedName>
        <fullName evidence="3">Trans-sialidase, putative</fullName>
    </submittedName>
</protein>
<feature type="chain" id="PRO_5003862810" evidence="2">
    <location>
        <begin position="28"/>
        <end position="222"/>
    </location>
</feature>
<dbReference type="AlphaFoldDB" id="K2PCU9"/>
<feature type="region of interest" description="Disordered" evidence="1">
    <location>
        <begin position="29"/>
        <end position="79"/>
    </location>
</feature>
<feature type="compositionally biased region" description="Basic and acidic residues" evidence="1">
    <location>
        <begin position="110"/>
        <end position="119"/>
    </location>
</feature>
<reference evidence="3 4" key="1">
    <citation type="journal article" date="2012" name="BMC Genomics">
        <title>Comparative genomic analysis of human infective Trypanosoma cruzi lineages with the bat-restricted subspecies T. cruzi marinkellei.</title>
        <authorList>
            <person name="Franzen O."/>
            <person name="Talavera-Lopez C."/>
            <person name="Ochaya S."/>
            <person name="Butler C.E."/>
            <person name="Messenger L.A."/>
            <person name="Lewis M.D."/>
            <person name="Llewellyn M.S."/>
            <person name="Marinkelle C.J."/>
            <person name="Tyler K.M."/>
            <person name="Miles M.A."/>
            <person name="Andersson B."/>
        </authorList>
    </citation>
    <scope>NUCLEOTIDE SEQUENCE [LARGE SCALE GENOMIC DNA]</scope>
    <source>
        <strain evidence="3 4">B7</strain>
    </source>
</reference>
<feature type="compositionally biased region" description="Basic and acidic residues" evidence="1">
    <location>
        <begin position="190"/>
        <end position="208"/>
    </location>
</feature>
<organism evidence="3 4">
    <name type="scientific">Trypanosoma cruzi marinkellei</name>
    <dbReference type="NCBI Taxonomy" id="85056"/>
    <lineage>
        <taxon>Eukaryota</taxon>
        <taxon>Discoba</taxon>
        <taxon>Euglenozoa</taxon>
        <taxon>Kinetoplastea</taxon>
        <taxon>Metakinetoplastina</taxon>
        <taxon>Trypanosomatida</taxon>
        <taxon>Trypanosomatidae</taxon>
        <taxon>Trypanosoma</taxon>
        <taxon>Schizotrypanum</taxon>
    </lineage>
</organism>
<dbReference type="EMBL" id="AHKC01004082">
    <property type="protein sequence ID" value="EKF38877.1"/>
    <property type="molecule type" value="Genomic_DNA"/>
</dbReference>
<comment type="caution">
    <text evidence="3">The sequence shown here is derived from an EMBL/GenBank/DDBJ whole genome shotgun (WGS) entry which is preliminary data.</text>
</comment>
<evidence type="ECO:0000313" key="4">
    <source>
        <dbReference type="Proteomes" id="UP000007350"/>
    </source>
</evidence>
<feature type="compositionally biased region" description="Polar residues" evidence="1">
    <location>
        <begin position="29"/>
        <end position="40"/>
    </location>
</feature>
<accession>K2PCU9</accession>
<name>K2PCU9_TRYCR</name>
<sequence length="222" mass="23418">MAMMMTGRVLLVCALCVLWCGAGCGSCDETTPESLDTGTDVSRGGQDPKSIDNTVHGTGGSVPTDINSESQAQAPQVPEVTRAAAGLTTNSSLALQSGEQASAPLQPTAEENKDQKTKEENEEEEEEVEEIKEDEDGEVELDDTGATMELSAAGQEQTSLPSGAERAWNTTKIESTQKTGDNDAAADGAGTREGKQNENKEATLKETPVESTAIKTQRRRLA</sequence>
<feature type="region of interest" description="Disordered" evidence="1">
    <location>
        <begin position="99"/>
        <end position="222"/>
    </location>
</feature>
<evidence type="ECO:0000256" key="2">
    <source>
        <dbReference type="SAM" id="SignalP"/>
    </source>
</evidence>
<proteinExistence type="predicted"/>
<feature type="signal peptide" evidence="2">
    <location>
        <begin position="1"/>
        <end position="27"/>
    </location>
</feature>
<evidence type="ECO:0000313" key="3">
    <source>
        <dbReference type="EMBL" id="EKF38877.1"/>
    </source>
</evidence>
<gene>
    <name evidence="3" type="ORF">MOQ_000907</name>
</gene>
<feature type="non-terminal residue" evidence="3">
    <location>
        <position position="222"/>
    </location>
</feature>